<name>A0ABS5AHS9_9PSEU</name>
<evidence type="ECO:0000313" key="2">
    <source>
        <dbReference type="EMBL" id="MBP2476123.1"/>
    </source>
</evidence>
<feature type="transmembrane region" description="Helical" evidence="1">
    <location>
        <begin position="191"/>
        <end position="221"/>
    </location>
</feature>
<sequence>MEEKPEHGFFQGDVTLKGAGIADSLKEAITDGMRLGKDDGSWTEFGVDVTIVTLDVLGIVMNPFGELGKAAAGWLIEHVDFLREGIEVVTGDPDTVKSLKATWENISKELRGAAADYEQELSSVGPWMAKTPSGQVYQQTAKAYIGALRSAADRADGAAELVQNSGIAVAAVRGLIFDLIAELVGKWVGKLIAAGLAAVFTFGASVAAFIVSAIADACILAKKIFSRLRTLVDAIEKLGVFLRRVALSADNAASSFKAVHASVQRGVTSANNFGDAATKRLRWPGQVISHKGAVPVKEGAKQATDEEHPK</sequence>
<evidence type="ECO:0000256" key="1">
    <source>
        <dbReference type="SAM" id="Phobius"/>
    </source>
</evidence>
<keyword evidence="1" id="KW-0472">Membrane</keyword>
<protein>
    <submittedName>
        <fullName evidence="2">Uncharacterized protein</fullName>
    </submittedName>
</protein>
<dbReference type="EMBL" id="JAGIOO010000001">
    <property type="protein sequence ID" value="MBP2476123.1"/>
    <property type="molecule type" value="Genomic_DNA"/>
</dbReference>
<proteinExistence type="predicted"/>
<evidence type="ECO:0000313" key="3">
    <source>
        <dbReference type="Proteomes" id="UP001519363"/>
    </source>
</evidence>
<gene>
    <name evidence="2" type="ORF">JOF53_004995</name>
</gene>
<dbReference type="RefSeq" id="WP_086783017.1">
    <property type="nucleotide sequence ID" value="NZ_JAGIOO010000001.1"/>
</dbReference>
<comment type="caution">
    <text evidence="2">The sequence shown here is derived from an EMBL/GenBank/DDBJ whole genome shotgun (WGS) entry which is preliminary data.</text>
</comment>
<keyword evidence="3" id="KW-1185">Reference proteome</keyword>
<accession>A0ABS5AHS9</accession>
<keyword evidence="1" id="KW-1133">Transmembrane helix</keyword>
<dbReference type="Proteomes" id="UP001519363">
    <property type="component" value="Unassembled WGS sequence"/>
</dbReference>
<keyword evidence="1" id="KW-0812">Transmembrane</keyword>
<organism evidence="2 3">
    <name type="scientific">Crossiella equi</name>
    <dbReference type="NCBI Taxonomy" id="130796"/>
    <lineage>
        <taxon>Bacteria</taxon>
        <taxon>Bacillati</taxon>
        <taxon>Actinomycetota</taxon>
        <taxon>Actinomycetes</taxon>
        <taxon>Pseudonocardiales</taxon>
        <taxon>Pseudonocardiaceae</taxon>
        <taxon>Crossiella</taxon>
    </lineage>
</organism>
<reference evidence="2 3" key="1">
    <citation type="submission" date="2021-03" db="EMBL/GenBank/DDBJ databases">
        <title>Sequencing the genomes of 1000 actinobacteria strains.</title>
        <authorList>
            <person name="Klenk H.-P."/>
        </authorList>
    </citation>
    <scope>NUCLEOTIDE SEQUENCE [LARGE SCALE GENOMIC DNA]</scope>
    <source>
        <strain evidence="2 3">DSM 44580</strain>
    </source>
</reference>